<accession>A0ABR0E2E9</accession>
<evidence type="ECO:0000256" key="4">
    <source>
        <dbReference type="ARBA" id="ARBA00013127"/>
    </source>
</evidence>
<dbReference type="InterPro" id="IPR005708">
    <property type="entry name" value="Homogentis_dOase"/>
</dbReference>
<evidence type="ECO:0000256" key="6">
    <source>
        <dbReference type="ARBA" id="ARBA00022964"/>
    </source>
</evidence>
<evidence type="ECO:0000256" key="5">
    <source>
        <dbReference type="ARBA" id="ARBA00022723"/>
    </source>
</evidence>
<feature type="domain" description="Homogentisate 1,2-dioxygenase N-terminal" evidence="11">
    <location>
        <begin position="24"/>
        <end position="62"/>
    </location>
</feature>
<comment type="similarity">
    <text evidence="3">Belongs to the homogentisate dioxygenase family.</text>
</comment>
<feature type="domain" description="Homogentisate 1,2-dioxygenase C-terminal" evidence="10">
    <location>
        <begin position="264"/>
        <end position="394"/>
    </location>
</feature>
<comment type="pathway">
    <text evidence="2">Amino-acid degradation; L-phenylalanine degradation; acetoacetate and fumarate from L-phenylalanine: step 4/6.</text>
</comment>
<evidence type="ECO:0000313" key="12">
    <source>
        <dbReference type="EMBL" id="KAK4495601.1"/>
    </source>
</evidence>
<keyword evidence="6" id="KW-0223">Dioxygenase</keyword>
<evidence type="ECO:0000256" key="1">
    <source>
        <dbReference type="ARBA" id="ARBA00001962"/>
    </source>
</evidence>
<comment type="caution">
    <text evidence="12">The sequence shown here is derived from an EMBL/GenBank/DDBJ whole genome shotgun (WGS) entry which is preliminary data.</text>
</comment>
<keyword evidence="7" id="KW-0560">Oxidoreductase</keyword>
<feature type="region of interest" description="Disordered" evidence="9">
    <location>
        <begin position="1"/>
        <end position="20"/>
    </location>
</feature>
<dbReference type="InterPro" id="IPR011051">
    <property type="entry name" value="RmlC_Cupin_sf"/>
</dbReference>
<dbReference type="Gene3D" id="2.60.120.10">
    <property type="entry name" value="Jelly Rolls"/>
    <property type="match status" value="1"/>
</dbReference>
<evidence type="ECO:0000313" key="13">
    <source>
        <dbReference type="Proteomes" id="UP001305779"/>
    </source>
</evidence>
<feature type="compositionally biased region" description="Polar residues" evidence="9">
    <location>
        <begin position="1"/>
        <end position="13"/>
    </location>
</feature>
<evidence type="ECO:0000259" key="11">
    <source>
        <dbReference type="Pfam" id="PF20510"/>
    </source>
</evidence>
<evidence type="ECO:0000256" key="9">
    <source>
        <dbReference type="SAM" id="MobiDB-lite"/>
    </source>
</evidence>
<evidence type="ECO:0000256" key="7">
    <source>
        <dbReference type="ARBA" id="ARBA00023002"/>
    </source>
</evidence>
<dbReference type="InterPro" id="IPR014710">
    <property type="entry name" value="RmlC-like_jellyroll"/>
</dbReference>
<dbReference type="SUPFAM" id="SSF51182">
    <property type="entry name" value="RmlC-like cupins"/>
    <property type="match status" value="1"/>
</dbReference>
<sequence>MNECTGTTAQSALLTEPTPGDPYRYQPGFGNRFASEAIPGVLPHAQNAPQRVKYDLYSEQIESCFLSPNPDVSSSASHLSWTPFPLPSPSTTTDFIHGLSTLTGTGDPSLKTGLAIHIYTANASMTTSAFSNNDGDLLILPQIGILDIQTELGRLMVRPGELAVIQAGIKFRVSLPYGPSRGYVQEIFGTHYELPELGPLGSNGMAYPRDFETPVASFDIDTTTEWTITYKTNGQLHTCAQNHTPFDVVAWHGNYAPFKYALEKFLNLANVCRDQADPTIYNVLTAPSSTPGISLTDFLAFTPRWSTTTNTFRPPYYHRNMSAEIMGLIYGVHGDLEPGGLRFEGSYMPHGESYSTWLEATSKELKVERVGEGTLAFMFHVGRPVMVTRWALESSGCLRVGDNSGGEEFKGHFLEHLEEVNADLKERGLPRLGESS</sequence>
<keyword evidence="13" id="KW-1185">Reference proteome</keyword>
<reference evidence="12 13" key="1">
    <citation type="journal article" date="2023" name="G3 (Bethesda)">
        <title>A chromosome-level genome assembly of Zasmidium syzygii isolated from banana leaves.</title>
        <authorList>
            <person name="van Westerhoven A.C."/>
            <person name="Mehrabi R."/>
            <person name="Talebi R."/>
            <person name="Steentjes M.B.F."/>
            <person name="Corcolon B."/>
            <person name="Chong P.A."/>
            <person name="Kema G.H.J."/>
            <person name="Seidl M.F."/>
        </authorList>
    </citation>
    <scope>NUCLEOTIDE SEQUENCE [LARGE SCALE GENOMIC DNA]</scope>
    <source>
        <strain evidence="12 13">P124</strain>
    </source>
</reference>
<evidence type="ECO:0000259" key="10">
    <source>
        <dbReference type="Pfam" id="PF04209"/>
    </source>
</evidence>
<keyword evidence="8" id="KW-0408">Iron</keyword>
<keyword evidence="5" id="KW-0479">Metal-binding</keyword>
<dbReference type="Proteomes" id="UP001305779">
    <property type="component" value="Unassembled WGS sequence"/>
</dbReference>
<dbReference type="Pfam" id="PF20510">
    <property type="entry name" value="HgmA_N"/>
    <property type="match status" value="2"/>
</dbReference>
<comment type="cofactor">
    <cofactor evidence="1">
        <name>Fe cation</name>
        <dbReference type="ChEBI" id="CHEBI:24875"/>
    </cofactor>
</comment>
<evidence type="ECO:0000256" key="2">
    <source>
        <dbReference type="ARBA" id="ARBA00004704"/>
    </source>
</evidence>
<evidence type="ECO:0000256" key="3">
    <source>
        <dbReference type="ARBA" id="ARBA00007757"/>
    </source>
</evidence>
<protein>
    <recommendedName>
        <fullName evidence="4">homogentisate 1,2-dioxygenase</fullName>
        <ecNumber evidence="4">1.13.11.5</ecNumber>
    </recommendedName>
</protein>
<dbReference type="InterPro" id="IPR046451">
    <property type="entry name" value="HgmA_C"/>
</dbReference>
<organism evidence="12 13">
    <name type="scientific">Zasmidium cellare</name>
    <name type="common">Wine cellar mold</name>
    <name type="synonym">Racodium cellare</name>
    <dbReference type="NCBI Taxonomy" id="395010"/>
    <lineage>
        <taxon>Eukaryota</taxon>
        <taxon>Fungi</taxon>
        <taxon>Dikarya</taxon>
        <taxon>Ascomycota</taxon>
        <taxon>Pezizomycotina</taxon>
        <taxon>Dothideomycetes</taxon>
        <taxon>Dothideomycetidae</taxon>
        <taxon>Mycosphaerellales</taxon>
        <taxon>Mycosphaerellaceae</taxon>
        <taxon>Zasmidium</taxon>
    </lineage>
</organism>
<dbReference type="EMBL" id="JAXOVC010000011">
    <property type="protein sequence ID" value="KAK4495601.1"/>
    <property type="molecule type" value="Genomic_DNA"/>
</dbReference>
<dbReference type="PANTHER" id="PTHR11056">
    <property type="entry name" value="HOMOGENTISATE 1,2-DIOXYGENASE"/>
    <property type="match status" value="1"/>
</dbReference>
<dbReference type="PANTHER" id="PTHR11056:SF0">
    <property type="entry name" value="HOMOGENTISATE 1,2-DIOXYGENASE"/>
    <property type="match status" value="1"/>
</dbReference>
<feature type="domain" description="Homogentisate 1,2-dioxygenase N-terminal" evidence="11">
    <location>
        <begin position="70"/>
        <end position="262"/>
    </location>
</feature>
<dbReference type="Pfam" id="PF04209">
    <property type="entry name" value="HgmA_C"/>
    <property type="match status" value="1"/>
</dbReference>
<dbReference type="CDD" id="cd07000">
    <property type="entry name" value="cupin_HGO_N"/>
    <property type="match status" value="1"/>
</dbReference>
<gene>
    <name evidence="12" type="ORF">PRZ48_012869</name>
</gene>
<proteinExistence type="inferred from homology"/>
<dbReference type="InterPro" id="IPR046452">
    <property type="entry name" value="HgmA_N"/>
</dbReference>
<name>A0ABR0E2E9_ZASCE</name>
<evidence type="ECO:0000256" key="8">
    <source>
        <dbReference type="ARBA" id="ARBA00023004"/>
    </source>
</evidence>
<dbReference type="EC" id="1.13.11.5" evidence="4"/>